<evidence type="ECO:0000313" key="2">
    <source>
        <dbReference type="Proteomes" id="UP000027222"/>
    </source>
</evidence>
<dbReference type="Proteomes" id="UP000027222">
    <property type="component" value="Unassembled WGS sequence"/>
</dbReference>
<reference evidence="2" key="1">
    <citation type="journal article" date="2014" name="Proc. Natl. Acad. Sci. U.S.A.">
        <title>Extensive sampling of basidiomycete genomes demonstrates inadequacy of the white-rot/brown-rot paradigm for wood decay fungi.</title>
        <authorList>
            <person name="Riley R."/>
            <person name="Salamov A.A."/>
            <person name="Brown D.W."/>
            <person name="Nagy L.G."/>
            <person name="Floudas D."/>
            <person name="Held B.W."/>
            <person name="Levasseur A."/>
            <person name="Lombard V."/>
            <person name="Morin E."/>
            <person name="Otillar R."/>
            <person name="Lindquist E.A."/>
            <person name="Sun H."/>
            <person name="LaButti K.M."/>
            <person name="Schmutz J."/>
            <person name="Jabbour D."/>
            <person name="Luo H."/>
            <person name="Baker S.E."/>
            <person name="Pisabarro A.G."/>
            <person name="Walton J.D."/>
            <person name="Blanchette R.A."/>
            <person name="Henrissat B."/>
            <person name="Martin F."/>
            <person name="Cullen D."/>
            <person name="Hibbett D.S."/>
            <person name="Grigoriev I.V."/>
        </authorList>
    </citation>
    <scope>NUCLEOTIDE SEQUENCE [LARGE SCALE GENOMIC DNA]</scope>
    <source>
        <strain evidence="2">CBS 339.88</strain>
    </source>
</reference>
<proteinExistence type="predicted"/>
<dbReference type="HOGENOM" id="CLU_840830_0_0_1"/>
<dbReference type="OrthoDB" id="3259646at2759"/>
<evidence type="ECO:0000313" key="1">
    <source>
        <dbReference type="EMBL" id="KDR73808.1"/>
    </source>
</evidence>
<sequence>MDMLPSGESSIILTDFVIHFPQRQHDTHDRFFVDIFATRGSEGCVDQTFQPTLKIRRLGPLEHLLKDGKSFWTTDQSVVVPLSTQHVDIAVSTENPKYSPTKLGNIEKDIDALLDVSFKEGILGVSGWNSSDGVLAFMCVVMPRNELGMATENAHRKLAIVDKREQQVHAWLESEADKRSRFQKLGAFFYQCFERTQHIPNIERAIAYQGEILRLTPESHPDKPSWLNNLGNSLLSRFKQLGDLNDINKSVLMKEDAVQLTPDGHPDKPSWLNTLGNSLFRRFERLGGLNDVNKSVLMLEDAVQLTPDGHPDKPSRLNNLGNSFFHRFEQL</sequence>
<organism evidence="1 2">
    <name type="scientific">Galerina marginata (strain CBS 339.88)</name>
    <dbReference type="NCBI Taxonomy" id="685588"/>
    <lineage>
        <taxon>Eukaryota</taxon>
        <taxon>Fungi</taxon>
        <taxon>Dikarya</taxon>
        <taxon>Basidiomycota</taxon>
        <taxon>Agaricomycotina</taxon>
        <taxon>Agaricomycetes</taxon>
        <taxon>Agaricomycetidae</taxon>
        <taxon>Agaricales</taxon>
        <taxon>Agaricineae</taxon>
        <taxon>Strophariaceae</taxon>
        <taxon>Galerina</taxon>
    </lineage>
</organism>
<dbReference type="InterPro" id="IPR011990">
    <property type="entry name" value="TPR-like_helical_dom_sf"/>
</dbReference>
<dbReference type="STRING" id="685588.A0A067T450"/>
<feature type="non-terminal residue" evidence="1">
    <location>
        <position position="331"/>
    </location>
</feature>
<protein>
    <submittedName>
        <fullName evidence="1">Uncharacterized protein</fullName>
    </submittedName>
</protein>
<name>A0A067T450_GALM3</name>
<gene>
    <name evidence="1" type="ORF">GALMADRAFT_142237</name>
</gene>
<dbReference type="EMBL" id="KL142385">
    <property type="protein sequence ID" value="KDR73808.1"/>
    <property type="molecule type" value="Genomic_DNA"/>
</dbReference>
<dbReference type="AlphaFoldDB" id="A0A067T450"/>
<accession>A0A067T450</accession>
<keyword evidence="2" id="KW-1185">Reference proteome</keyword>
<dbReference type="Gene3D" id="1.25.40.10">
    <property type="entry name" value="Tetratricopeptide repeat domain"/>
    <property type="match status" value="1"/>
</dbReference>